<evidence type="ECO:0000313" key="2">
    <source>
        <dbReference type="Proteomes" id="UP000008460"/>
    </source>
</evidence>
<dbReference type="KEGG" id="cfi:Celf_0615"/>
<dbReference type="Proteomes" id="UP000008460">
    <property type="component" value="Chromosome"/>
</dbReference>
<dbReference type="Gene3D" id="3.30.1310.10">
    <property type="entry name" value="Nucleoid-associated protein YbaB-like domain"/>
    <property type="match status" value="1"/>
</dbReference>
<dbReference type="EMBL" id="CP002666">
    <property type="protein sequence ID" value="AEE44755.1"/>
    <property type="molecule type" value="Genomic_DNA"/>
</dbReference>
<reference evidence="1 2" key="1">
    <citation type="submission" date="2011-04" db="EMBL/GenBank/DDBJ databases">
        <title>Complete sequence of Cellulomonas fimi ATCC 484.</title>
        <authorList>
            <consortium name="US DOE Joint Genome Institute"/>
            <person name="Lucas S."/>
            <person name="Han J."/>
            <person name="Lapidus A."/>
            <person name="Cheng J.-F."/>
            <person name="Goodwin L."/>
            <person name="Pitluck S."/>
            <person name="Peters L."/>
            <person name="Chertkov O."/>
            <person name="Detter J.C."/>
            <person name="Han C."/>
            <person name="Tapia R."/>
            <person name="Land M."/>
            <person name="Hauser L."/>
            <person name="Kyrpides N."/>
            <person name="Ivanova N."/>
            <person name="Ovchinnikova G."/>
            <person name="Pagani I."/>
            <person name="Mead D."/>
            <person name="Brumm P."/>
            <person name="Woyke T."/>
        </authorList>
    </citation>
    <scope>NUCLEOTIDE SEQUENCE [LARGE SCALE GENOMIC DNA]</scope>
    <source>
        <strain evidence="2">ATCC 484 / DSM 20113 / JCM 1341 / NBRC 15513 / NCIMB 8980 / NCTC 7547</strain>
    </source>
</reference>
<protein>
    <recommendedName>
        <fullName evidence="3">YbaB/EbfC DNA-binding family protein</fullName>
    </recommendedName>
</protein>
<name>F4GY87_CELFA</name>
<dbReference type="InterPro" id="IPR036894">
    <property type="entry name" value="YbaB-like_sf"/>
</dbReference>
<keyword evidence="2" id="KW-1185">Reference proteome</keyword>
<evidence type="ECO:0000313" key="1">
    <source>
        <dbReference type="EMBL" id="AEE44755.1"/>
    </source>
</evidence>
<accession>F4GY87</accession>
<gene>
    <name evidence="1" type="ordered locus">Celf_0615</name>
</gene>
<dbReference type="InterPro" id="IPR004401">
    <property type="entry name" value="YbaB/EbfC"/>
</dbReference>
<dbReference type="eggNOG" id="COG0718">
    <property type="taxonomic scope" value="Bacteria"/>
</dbReference>
<dbReference type="HOGENOM" id="CLU_125326_1_1_11"/>
<organism evidence="1 2">
    <name type="scientific">Cellulomonas fimi (strain ATCC 484 / DSM 20113 / JCM 1341 / CCUG 24087 / LMG 16345 / NBRC 15513 / NCIMB 8980 / NCTC 7547 / NRS-133)</name>
    <dbReference type="NCBI Taxonomy" id="590998"/>
    <lineage>
        <taxon>Bacteria</taxon>
        <taxon>Bacillati</taxon>
        <taxon>Actinomycetota</taxon>
        <taxon>Actinomycetes</taxon>
        <taxon>Micrococcales</taxon>
        <taxon>Cellulomonadaceae</taxon>
        <taxon>Cellulomonas</taxon>
    </lineage>
</organism>
<evidence type="ECO:0008006" key="3">
    <source>
        <dbReference type="Google" id="ProtNLM"/>
    </source>
</evidence>
<dbReference type="AlphaFoldDB" id="F4GY87"/>
<sequence length="130" mass="13664">MTPHPPLQDPSEALAMLASWEKQGADQLARAQTVGAAVESVRVTEWSPGREVAVTVDHAGLLADVQFTDRALAASPLSLGLTITATVRRALARLEAEVEEAVVAAVGEDDPLGRSAVQHYRTALGTARDA</sequence>
<proteinExistence type="predicted"/>
<dbReference type="STRING" id="590998.Celf_0615"/>
<dbReference type="GO" id="GO:0003677">
    <property type="term" value="F:DNA binding"/>
    <property type="evidence" value="ECO:0007669"/>
    <property type="project" value="InterPro"/>
</dbReference>
<dbReference type="RefSeq" id="WP_013769784.1">
    <property type="nucleotide sequence ID" value="NC_015514.1"/>
</dbReference>
<dbReference type="Pfam" id="PF02575">
    <property type="entry name" value="YbaB_DNA_bd"/>
    <property type="match status" value="1"/>
</dbReference>